<dbReference type="Pfam" id="PF00240">
    <property type="entry name" value="ubiquitin"/>
    <property type="match status" value="1"/>
</dbReference>
<dbReference type="InterPro" id="IPR036465">
    <property type="entry name" value="vWFA_dom_sf"/>
</dbReference>
<gene>
    <name evidence="3" type="ORF">MGAL_10B032396</name>
</gene>
<feature type="compositionally biased region" description="Basic residues" evidence="1">
    <location>
        <begin position="495"/>
        <end position="510"/>
    </location>
</feature>
<organism evidence="3 4">
    <name type="scientific">Mytilus galloprovincialis</name>
    <name type="common">Mediterranean mussel</name>
    <dbReference type="NCBI Taxonomy" id="29158"/>
    <lineage>
        <taxon>Eukaryota</taxon>
        <taxon>Metazoa</taxon>
        <taxon>Spiralia</taxon>
        <taxon>Lophotrochozoa</taxon>
        <taxon>Mollusca</taxon>
        <taxon>Bivalvia</taxon>
        <taxon>Autobranchia</taxon>
        <taxon>Pteriomorphia</taxon>
        <taxon>Mytilida</taxon>
        <taxon>Mytiloidea</taxon>
        <taxon>Mytilidae</taxon>
        <taxon>Mytilinae</taxon>
        <taxon>Mytilus</taxon>
    </lineage>
</organism>
<feature type="compositionally biased region" description="Polar residues" evidence="1">
    <location>
        <begin position="483"/>
        <end position="493"/>
    </location>
</feature>
<evidence type="ECO:0000313" key="4">
    <source>
        <dbReference type="Proteomes" id="UP000596742"/>
    </source>
</evidence>
<proteinExistence type="predicted"/>
<sequence length="510" mass="57281">MATPLVDVYVKLPTGRTSVLKLLPTEQVKRIIEQIAKEEEILPGRVRVKYQGKFLDKSKTIGFLGICPETILKAEFVIPRDIKVYAKVDGGGSAPVDIQNISTLEDLKSVVERLEIVSPKTVKSFKSSGTVYRPCNTPLYETSIREESVIEVTFGDKTDDRTESAQDTDPKAIDDNLKDAVLSSFETNGKNVEVVFCFDTTGSMSQYLGSVRTKLKETCQRLLRDIPNIKIGIMAHGDYCDYNNYVIKIQDLTTDVQQLVDFASSTPSTGGGDSPECYEWALHKAQQLDWSEDSAKALVVIGDCEPHPPSYTDQKINWHTELDVLKGMGVKVYGVFCNSGEGNAKKFYEELADRTGGCLLRLANFSLITEMFLGVCYKESNPEQLEAFTEELKQEGKLTEETEVLMKQLENTKPSEESKAEDTPSYLKKYNFGWWNFEQDHTKTPQYSYNSETDKWTEYNNPTQKQTSTYTPVLTPPPSSTSGDKNSPISCNYVSRHRKSSRKGRGCNVM</sequence>
<dbReference type="Proteomes" id="UP000596742">
    <property type="component" value="Unassembled WGS sequence"/>
</dbReference>
<dbReference type="SUPFAM" id="SSF53300">
    <property type="entry name" value="vWA-like"/>
    <property type="match status" value="1"/>
</dbReference>
<comment type="caution">
    <text evidence="3">The sequence shown here is derived from an EMBL/GenBank/DDBJ whole genome shotgun (WGS) entry which is preliminary data.</text>
</comment>
<dbReference type="Gene3D" id="3.40.50.410">
    <property type="entry name" value="von Willebrand factor, type A domain"/>
    <property type="match status" value="1"/>
</dbReference>
<dbReference type="PANTHER" id="PTHR47824">
    <property type="entry name" value="UBIQUITIN-LIKE DOMAIN-CONTAINING PROTEIN"/>
    <property type="match status" value="1"/>
</dbReference>
<feature type="region of interest" description="Disordered" evidence="1">
    <location>
        <begin position="455"/>
        <end position="510"/>
    </location>
</feature>
<accession>A0A8B6CT46</accession>
<dbReference type="SMART" id="SM00213">
    <property type="entry name" value="UBQ"/>
    <property type="match status" value="1"/>
</dbReference>
<dbReference type="CDD" id="cd17039">
    <property type="entry name" value="Ubl_ubiquitin_like"/>
    <property type="match status" value="1"/>
</dbReference>
<feature type="domain" description="Ubiquitin-like" evidence="2">
    <location>
        <begin position="6"/>
        <end position="72"/>
    </location>
</feature>
<evidence type="ECO:0000259" key="2">
    <source>
        <dbReference type="PROSITE" id="PS50053"/>
    </source>
</evidence>
<reference evidence="3" key="1">
    <citation type="submission" date="2018-11" db="EMBL/GenBank/DDBJ databases">
        <authorList>
            <person name="Alioto T."/>
            <person name="Alioto T."/>
        </authorList>
    </citation>
    <scope>NUCLEOTIDE SEQUENCE</scope>
</reference>
<evidence type="ECO:0000256" key="1">
    <source>
        <dbReference type="SAM" id="MobiDB-lite"/>
    </source>
</evidence>
<dbReference type="InterPro" id="IPR000626">
    <property type="entry name" value="Ubiquitin-like_dom"/>
</dbReference>
<dbReference type="AlphaFoldDB" id="A0A8B6CT46"/>
<dbReference type="Gene3D" id="3.10.20.90">
    <property type="entry name" value="Phosphatidylinositol 3-kinase Catalytic Subunit, Chain A, domain 1"/>
    <property type="match status" value="1"/>
</dbReference>
<dbReference type="PANTHER" id="PTHR47824:SF3">
    <property type="entry name" value="UBIQUITIN-LIKE DOMAIN-CONTAINING PROTEIN"/>
    <property type="match status" value="1"/>
</dbReference>
<name>A0A8B6CT46_MYTGA</name>
<dbReference type="EMBL" id="UYJE01002240">
    <property type="protein sequence ID" value="VDI08917.1"/>
    <property type="molecule type" value="Genomic_DNA"/>
</dbReference>
<dbReference type="PROSITE" id="PS50053">
    <property type="entry name" value="UBIQUITIN_2"/>
    <property type="match status" value="1"/>
</dbReference>
<protein>
    <recommendedName>
        <fullName evidence="2">Ubiquitin-like domain-containing protein</fullName>
    </recommendedName>
</protein>
<dbReference type="InterPro" id="IPR029071">
    <property type="entry name" value="Ubiquitin-like_domsf"/>
</dbReference>
<evidence type="ECO:0000313" key="3">
    <source>
        <dbReference type="EMBL" id="VDI08917.1"/>
    </source>
</evidence>
<dbReference type="OrthoDB" id="20889at2759"/>
<dbReference type="SUPFAM" id="SSF54236">
    <property type="entry name" value="Ubiquitin-like"/>
    <property type="match status" value="1"/>
</dbReference>
<dbReference type="CDD" id="cd00198">
    <property type="entry name" value="vWFA"/>
    <property type="match status" value="1"/>
</dbReference>
<keyword evidence="4" id="KW-1185">Reference proteome</keyword>